<gene>
    <name evidence="2" type="ORF">N5E88_21425</name>
</gene>
<sequence>GTLKAASPVARIVKSQEECQRTDIDEPGYEWCGCGTANAEAEGISVTRLDVGVYVLTGSAGLASSGWQLLPPMDPGGMGELGVVEAEQSESGGLTVRLFKRKYMLNDEGEIVKTKGAPMDVPSNSWIDVRLDMPENSVWNQRQKAAVDTAENESGS</sequence>
<comment type="caution">
    <text evidence="2">The sequence shown here is derived from an EMBL/GenBank/DDBJ whole genome shotgun (WGS) entry which is preliminary data.</text>
</comment>
<accession>A0AA42UDQ7</accession>
<dbReference type="Pfam" id="PF25670">
    <property type="entry name" value="Phage_tail_C_2"/>
    <property type="match status" value="1"/>
</dbReference>
<reference evidence="2" key="1">
    <citation type="submission" date="2022-09" db="EMBL/GenBank/DDBJ databases">
        <title>Intensive care unit water sources are persistently colonized with multi-drug resistant bacteria and are the site of extensive horizontal gene transfer of antibiotic resistance genes.</title>
        <authorList>
            <person name="Diorio-Toth L."/>
        </authorList>
    </citation>
    <scope>NUCLEOTIDE SEQUENCE</scope>
    <source>
        <strain evidence="2">GD03711</strain>
    </source>
</reference>
<evidence type="ECO:0000313" key="3">
    <source>
        <dbReference type="Proteomes" id="UP001161707"/>
    </source>
</evidence>
<evidence type="ECO:0000313" key="2">
    <source>
        <dbReference type="EMBL" id="MDH1482032.1"/>
    </source>
</evidence>
<dbReference type="Proteomes" id="UP001161707">
    <property type="component" value="Unassembled WGS sequence"/>
</dbReference>
<name>A0AA42UDQ7_ENTCL</name>
<evidence type="ECO:0000259" key="1">
    <source>
        <dbReference type="Pfam" id="PF25670"/>
    </source>
</evidence>
<feature type="non-terminal residue" evidence="2">
    <location>
        <position position="1"/>
    </location>
</feature>
<dbReference type="EMBL" id="JAOCIY010000082">
    <property type="protein sequence ID" value="MDH1482032.1"/>
    <property type="molecule type" value="Genomic_DNA"/>
</dbReference>
<feature type="domain" description="Phage tail protein C-terminal" evidence="1">
    <location>
        <begin position="1"/>
        <end position="135"/>
    </location>
</feature>
<organism evidence="2 3">
    <name type="scientific">Enterobacter cloacae</name>
    <dbReference type="NCBI Taxonomy" id="550"/>
    <lineage>
        <taxon>Bacteria</taxon>
        <taxon>Pseudomonadati</taxon>
        <taxon>Pseudomonadota</taxon>
        <taxon>Gammaproteobacteria</taxon>
        <taxon>Enterobacterales</taxon>
        <taxon>Enterobacteriaceae</taxon>
        <taxon>Enterobacter</taxon>
        <taxon>Enterobacter cloacae complex</taxon>
    </lineage>
</organism>
<dbReference type="InterPro" id="IPR058008">
    <property type="entry name" value="Gp26_C"/>
</dbReference>
<proteinExistence type="predicted"/>
<dbReference type="AlphaFoldDB" id="A0AA42UDQ7"/>
<protein>
    <submittedName>
        <fullName evidence="2">Phage tail protein</fullName>
    </submittedName>
</protein>